<name>A0ACC2Q2J8_9HYME</name>
<evidence type="ECO:0000313" key="2">
    <source>
        <dbReference type="Proteomes" id="UP001239111"/>
    </source>
</evidence>
<keyword evidence="2" id="KW-1185">Reference proteome</keyword>
<gene>
    <name evidence="1" type="ORF">QAD02_024085</name>
</gene>
<organism evidence="1 2">
    <name type="scientific">Eretmocerus hayati</name>
    <dbReference type="NCBI Taxonomy" id="131215"/>
    <lineage>
        <taxon>Eukaryota</taxon>
        <taxon>Metazoa</taxon>
        <taxon>Ecdysozoa</taxon>
        <taxon>Arthropoda</taxon>
        <taxon>Hexapoda</taxon>
        <taxon>Insecta</taxon>
        <taxon>Pterygota</taxon>
        <taxon>Neoptera</taxon>
        <taxon>Endopterygota</taxon>
        <taxon>Hymenoptera</taxon>
        <taxon>Apocrita</taxon>
        <taxon>Proctotrupomorpha</taxon>
        <taxon>Chalcidoidea</taxon>
        <taxon>Aphelinidae</taxon>
        <taxon>Aphelininae</taxon>
        <taxon>Eretmocerus</taxon>
    </lineage>
</organism>
<sequence length="343" mass="37054">MKFSILLVLLNVCTSYTQFTFSSPKPIPVIVTTWKFRGAAKAAWDTIHTGKGTAIDAIENGCSYCEDAQCDGTVGYGGSPDERGETTLDAMLMDGASMDVGAVGGLQNIKKAISVARHVLENTDHSLLVGNHATDFALSMGFRNETLQTQSSRNLWIKWKSNNCQPNFWKNVSPNPTTSCGPYTPRKTRKYHNKFTNRAGEKNHDTISMLAIDTRGNVASGTSTNGARNKIPGRVGDSPIPGAGSYADQDVGAAAATGDGDIMMRFLPSFLAVELMRHGYEPKVAADVAVKRITKHYPNFFGAVVALRKDGVFGAACNGMDKFPFYASNLELGEPTLYQISCT</sequence>
<proteinExistence type="predicted"/>
<comment type="caution">
    <text evidence="1">The sequence shown here is derived from an EMBL/GenBank/DDBJ whole genome shotgun (WGS) entry which is preliminary data.</text>
</comment>
<accession>A0ACC2Q2J8</accession>
<dbReference type="EMBL" id="CM056741">
    <property type="protein sequence ID" value="KAJ8688290.1"/>
    <property type="molecule type" value="Genomic_DNA"/>
</dbReference>
<dbReference type="Proteomes" id="UP001239111">
    <property type="component" value="Chromosome 1"/>
</dbReference>
<reference evidence="1" key="1">
    <citation type="submission" date="2023-04" db="EMBL/GenBank/DDBJ databases">
        <title>A chromosome-level genome assembly of the parasitoid wasp Eretmocerus hayati.</title>
        <authorList>
            <person name="Zhong Y."/>
            <person name="Liu S."/>
            <person name="Liu Y."/>
        </authorList>
    </citation>
    <scope>NUCLEOTIDE SEQUENCE</scope>
    <source>
        <strain evidence="1">ZJU_SS_LIU_2023</strain>
    </source>
</reference>
<protein>
    <submittedName>
        <fullName evidence="1">Uncharacterized protein</fullName>
    </submittedName>
</protein>
<evidence type="ECO:0000313" key="1">
    <source>
        <dbReference type="EMBL" id="KAJ8688290.1"/>
    </source>
</evidence>